<reference evidence="4" key="1">
    <citation type="journal article" date="2019" name="Int. J. Syst. Evol. Microbiol.">
        <title>The Global Catalogue of Microorganisms (GCM) 10K type strain sequencing project: providing services to taxonomists for standard genome sequencing and annotation.</title>
        <authorList>
            <consortium name="The Broad Institute Genomics Platform"/>
            <consortium name="The Broad Institute Genome Sequencing Center for Infectious Disease"/>
            <person name="Wu L."/>
            <person name="Ma J."/>
        </authorList>
    </citation>
    <scope>NUCLEOTIDE SEQUENCE [LARGE SCALE GENOMIC DNA]</scope>
    <source>
        <strain evidence="4">KCTC 42964</strain>
    </source>
</reference>
<feature type="transmembrane region" description="Helical" evidence="2">
    <location>
        <begin position="55"/>
        <end position="72"/>
    </location>
</feature>
<gene>
    <name evidence="3" type="ORF">ACFOGJ_29555</name>
</gene>
<accession>A0ABV7L9R0</accession>
<feature type="compositionally biased region" description="Basic and acidic residues" evidence="1">
    <location>
        <begin position="11"/>
        <end position="25"/>
    </location>
</feature>
<keyword evidence="2" id="KW-0472">Membrane</keyword>
<feature type="compositionally biased region" description="Basic and acidic residues" evidence="1">
    <location>
        <begin position="115"/>
        <end position="144"/>
    </location>
</feature>
<feature type="region of interest" description="Disordered" evidence="1">
    <location>
        <begin position="113"/>
        <end position="165"/>
    </location>
</feature>
<evidence type="ECO:0000313" key="3">
    <source>
        <dbReference type="EMBL" id="MFC3231431.1"/>
    </source>
</evidence>
<proteinExistence type="predicted"/>
<keyword evidence="2" id="KW-1133">Transmembrane helix</keyword>
<evidence type="ECO:0000313" key="4">
    <source>
        <dbReference type="Proteomes" id="UP001595528"/>
    </source>
</evidence>
<evidence type="ECO:0008006" key="5">
    <source>
        <dbReference type="Google" id="ProtNLM"/>
    </source>
</evidence>
<evidence type="ECO:0000256" key="2">
    <source>
        <dbReference type="SAM" id="Phobius"/>
    </source>
</evidence>
<keyword evidence="4" id="KW-1185">Reference proteome</keyword>
<sequence>MSAPGPEGDGGADRGTPREVDREAAAESGAADPPADQGEPPGVVGHEASPKLRDAALVLPLLGVFLLLPPFPEIFMAPVRLAGVPLIVLYIFGVWLAMILAALWLARRLQGRGATETRHPGDSRGQAEYRGQRDGWRAGADRGSRAAPAAAPPAEPGAGPGRGRD</sequence>
<name>A0ABV7L9R0_9PROT</name>
<dbReference type="EMBL" id="JBHRTR010000054">
    <property type="protein sequence ID" value="MFC3231431.1"/>
    <property type="molecule type" value="Genomic_DNA"/>
</dbReference>
<protein>
    <recommendedName>
        <fullName evidence="5">DUF3311 domain-containing protein</fullName>
    </recommendedName>
</protein>
<evidence type="ECO:0000256" key="1">
    <source>
        <dbReference type="SAM" id="MobiDB-lite"/>
    </source>
</evidence>
<organism evidence="3 4">
    <name type="scientific">Marinibaculum pumilum</name>
    <dbReference type="NCBI Taxonomy" id="1766165"/>
    <lineage>
        <taxon>Bacteria</taxon>
        <taxon>Pseudomonadati</taxon>
        <taxon>Pseudomonadota</taxon>
        <taxon>Alphaproteobacteria</taxon>
        <taxon>Rhodospirillales</taxon>
        <taxon>Rhodospirillaceae</taxon>
        <taxon>Marinibaculum</taxon>
    </lineage>
</organism>
<feature type="region of interest" description="Disordered" evidence="1">
    <location>
        <begin position="1"/>
        <end position="47"/>
    </location>
</feature>
<dbReference type="Proteomes" id="UP001595528">
    <property type="component" value="Unassembled WGS sequence"/>
</dbReference>
<keyword evidence="2" id="KW-0812">Transmembrane</keyword>
<comment type="caution">
    <text evidence="3">The sequence shown here is derived from an EMBL/GenBank/DDBJ whole genome shotgun (WGS) entry which is preliminary data.</text>
</comment>
<dbReference type="RefSeq" id="WP_379906908.1">
    <property type="nucleotide sequence ID" value="NZ_JBHRTR010000054.1"/>
</dbReference>
<feature type="transmembrane region" description="Helical" evidence="2">
    <location>
        <begin position="84"/>
        <end position="106"/>
    </location>
</feature>
<feature type="compositionally biased region" description="Low complexity" evidence="1">
    <location>
        <begin position="26"/>
        <end position="36"/>
    </location>
</feature>